<sequence>MSWTKGSLTSGSVLIKLIDGRVGKEEAAPATTVGVPAALEIVGCPGRAGVLLSSLRGEGAEAPVLSGYSLVLCFLLTGKLTAGLFLRGVREGAYRKEFSLSPNEKPREEKQGLYNIPFWLAGPRKAASPPLVYARQQLPLVHGWHPRSQTLSAEPSLDLHKTNRKSVLKRLNTLSDILKNEKAGCSEEEVVHKELQSREPVEWLSIARPGPSLLRPLCRFNCLGHEPWNRPRPTVLTYVEHEISGRAPFLCCRLPKGASNWFPLIPIRNITPT</sequence>
<keyword evidence="3" id="KW-1185">Reference proteome</keyword>
<organism evidence="2 3">
    <name type="scientific">Carnegiea gigantea</name>
    <dbReference type="NCBI Taxonomy" id="171969"/>
    <lineage>
        <taxon>Eukaryota</taxon>
        <taxon>Viridiplantae</taxon>
        <taxon>Streptophyta</taxon>
        <taxon>Embryophyta</taxon>
        <taxon>Tracheophyta</taxon>
        <taxon>Spermatophyta</taxon>
        <taxon>Magnoliopsida</taxon>
        <taxon>eudicotyledons</taxon>
        <taxon>Gunneridae</taxon>
        <taxon>Pentapetalae</taxon>
        <taxon>Caryophyllales</taxon>
        <taxon>Cactineae</taxon>
        <taxon>Cactaceae</taxon>
        <taxon>Cactoideae</taxon>
        <taxon>Echinocereeae</taxon>
        <taxon>Carnegiea</taxon>
    </lineage>
</organism>
<dbReference type="Proteomes" id="UP001153076">
    <property type="component" value="Unassembled WGS sequence"/>
</dbReference>
<name>A0A9Q1GJF8_9CARY</name>
<evidence type="ECO:0000256" key="1">
    <source>
        <dbReference type="SAM" id="Phobius"/>
    </source>
</evidence>
<dbReference type="EMBL" id="JAKOGI010003496">
    <property type="protein sequence ID" value="KAJ8420372.1"/>
    <property type="molecule type" value="Genomic_DNA"/>
</dbReference>
<protein>
    <submittedName>
        <fullName evidence="2">Uncharacterized protein</fullName>
    </submittedName>
</protein>
<accession>A0A9Q1GJF8</accession>
<reference evidence="2" key="1">
    <citation type="submission" date="2022-04" db="EMBL/GenBank/DDBJ databases">
        <title>Carnegiea gigantea Genome sequencing and assembly v2.</title>
        <authorList>
            <person name="Copetti D."/>
            <person name="Sanderson M.J."/>
            <person name="Burquez A."/>
            <person name="Wojciechowski M.F."/>
        </authorList>
    </citation>
    <scope>NUCLEOTIDE SEQUENCE</scope>
    <source>
        <strain evidence="2">SGP5-SGP5p</strain>
        <tissue evidence="2">Aerial part</tissue>
    </source>
</reference>
<evidence type="ECO:0000313" key="2">
    <source>
        <dbReference type="EMBL" id="KAJ8420372.1"/>
    </source>
</evidence>
<proteinExistence type="predicted"/>
<dbReference type="AlphaFoldDB" id="A0A9Q1GJF8"/>
<evidence type="ECO:0000313" key="3">
    <source>
        <dbReference type="Proteomes" id="UP001153076"/>
    </source>
</evidence>
<keyword evidence="1" id="KW-0812">Transmembrane</keyword>
<gene>
    <name evidence="2" type="ORF">Cgig2_026991</name>
</gene>
<comment type="caution">
    <text evidence="2">The sequence shown here is derived from an EMBL/GenBank/DDBJ whole genome shotgun (WGS) entry which is preliminary data.</text>
</comment>
<keyword evidence="1" id="KW-1133">Transmembrane helix</keyword>
<keyword evidence="1" id="KW-0472">Membrane</keyword>
<feature type="transmembrane region" description="Helical" evidence="1">
    <location>
        <begin position="65"/>
        <end position="86"/>
    </location>
</feature>